<evidence type="ECO:0000313" key="1">
    <source>
        <dbReference type="EMBL" id="MFC4008473.1"/>
    </source>
</evidence>
<accession>A0ABV8G439</accession>
<reference evidence="2" key="1">
    <citation type="journal article" date="2019" name="Int. J. Syst. Evol. Microbiol.">
        <title>The Global Catalogue of Microorganisms (GCM) 10K type strain sequencing project: providing services to taxonomists for standard genome sequencing and annotation.</title>
        <authorList>
            <consortium name="The Broad Institute Genomics Platform"/>
            <consortium name="The Broad Institute Genome Sequencing Center for Infectious Disease"/>
            <person name="Wu L."/>
            <person name="Ma J."/>
        </authorList>
    </citation>
    <scope>NUCLEOTIDE SEQUENCE [LARGE SCALE GENOMIC DNA]</scope>
    <source>
        <strain evidence="2">TBRC 1276</strain>
    </source>
</reference>
<protein>
    <submittedName>
        <fullName evidence="1">Uncharacterized protein</fullName>
    </submittedName>
</protein>
<evidence type="ECO:0000313" key="2">
    <source>
        <dbReference type="Proteomes" id="UP001595851"/>
    </source>
</evidence>
<organism evidence="1 2">
    <name type="scientific">Nonomuraea purpurea</name>
    <dbReference type="NCBI Taxonomy" id="1849276"/>
    <lineage>
        <taxon>Bacteria</taxon>
        <taxon>Bacillati</taxon>
        <taxon>Actinomycetota</taxon>
        <taxon>Actinomycetes</taxon>
        <taxon>Streptosporangiales</taxon>
        <taxon>Streptosporangiaceae</taxon>
        <taxon>Nonomuraea</taxon>
    </lineage>
</organism>
<dbReference type="InterPro" id="IPR036812">
    <property type="entry name" value="NAD(P)_OxRdtase_dom_sf"/>
</dbReference>
<dbReference type="Gene3D" id="3.20.20.100">
    <property type="entry name" value="NADP-dependent oxidoreductase domain"/>
    <property type="match status" value="1"/>
</dbReference>
<sequence>MDTARLGRTKLQVSPICYGPAGRVAIVGARSPEHLDESLRAAERTLGPDDLAEIDAAPVGM</sequence>
<gene>
    <name evidence="1" type="ORF">ACFOY2_14680</name>
</gene>
<proteinExistence type="predicted"/>
<dbReference type="EMBL" id="JBHSBI010000006">
    <property type="protein sequence ID" value="MFC4008473.1"/>
    <property type="molecule type" value="Genomic_DNA"/>
</dbReference>
<name>A0ABV8G439_9ACTN</name>
<dbReference type="RefSeq" id="WP_379528534.1">
    <property type="nucleotide sequence ID" value="NZ_JBHSBI010000006.1"/>
</dbReference>
<dbReference type="Proteomes" id="UP001595851">
    <property type="component" value="Unassembled WGS sequence"/>
</dbReference>
<dbReference type="SUPFAM" id="SSF51430">
    <property type="entry name" value="NAD(P)-linked oxidoreductase"/>
    <property type="match status" value="1"/>
</dbReference>
<comment type="caution">
    <text evidence="1">The sequence shown here is derived from an EMBL/GenBank/DDBJ whole genome shotgun (WGS) entry which is preliminary data.</text>
</comment>
<keyword evidence="2" id="KW-1185">Reference proteome</keyword>